<accession>A0ABM9QPH8</accession>
<proteinExistence type="predicted"/>
<organism evidence="1 2">
    <name type="scientific">Vibrio crassostreae</name>
    <dbReference type="NCBI Taxonomy" id="246167"/>
    <lineage>
        <taxon>Bacteria</taxon>
        <taxon>Pseudomonadati</taxon>
        <taxon>Pseudomonadota</taxon>
        <taxon>Gammaproteobacteria</taxon>
        <taxon>Vibrionales</taxon>
        <taxon>Vibrionaceae</taxon>
        <taxon>Vibrio</taxon>
    </lineage>
</organism>
<evidence type="ECO:0008006" key="3">
    <source>
        <dbReference type="Google" id="ProtNLM"/>
    </source>
</evidence>
<sequence length="263" mass="30545">MIMEVIETSPVPLVSNTQHIALYTHAELLLKLHTLSSWKREAWEEFSTRVSAPEFPCLFSRRAWSAKTIHVLFCEPDCRDGYYQFLHGLIAYTDMVNATPVNKRMFSPLVVFFSPELSSSMEPHELGWDILNWTHEHDIAQWPRNVATEPEAAGWTYCFNSVELFINISSNKHKELKNRNLGSRLNFVINAREIFDIVANGETKGGRQARERIRNRVKNYNDGVMPTELGFYGEEENLEWRQYQLQEASVKRPSQCPFKSNTK</sequence>
<keyword evidence="2" id="KW-1185">Reference proteome</keyword>
<evidence type="ECO:0000313" key="2">
    <source>
        <dbReference type="Proteomes" id="UP000049077"/>
    </source>
</evidence>
<comment type="caution">
    <text evidence="1">The sequence shown here is derived from an EMBL/GenBank/DDBJ whole genome shotgun (WGS) entry which is preliminary data.</text>
</comment>
<dbReference type="Pfam" id="PF08892">
    <property type="entry name" value="YqcI_YcgG"/>
    <property type="match status" value="1"/>
</dbReference>
<dbReference type="PANTHER" id="PTHR40045">
    <property type="entry name" value="YCGG FAMILY PROTEIN"/>
    <property type="match status" value="1"/>
</dbReference>
<name>A0ABM9QPH8_9VIBR</name>
<dbReference type="Proteomes" id="UP000049077">
    <property type="component" value="Unassembled WGS sequence"/>
</dbReference>
<dbReference type="PANTHER" id="PTHR40045:SF1">
    <property type="entry name" value="YQCI_YCGG FAMILY PROTEIN"/>
    <property type="match status" value="1"/>
</dbReference>
<reference evidence="1 2" key="1">
    <citation type="submission" date="2014-06" db="EMBL/GenBank/DDBJ databases">
        <authorList>
            <person name="Le Roux F."/>
        </authorList>
    </citation>
    <scope>NUCLEOTIDE SEQUENCE [LARGE SCALE GENOMIC DNA]</scope>
    <source>
        <strain evidence="1 2">J5-4</strain>
    </source>
</reference>
<dbReference type="EMBL" id="CCJX01000059">
    <property type="protein sequence ID" value="CDT11398.1"/>
    <property type="molecule type" value="Genomic_DNA"/>
</dbReference>
<gene>
    <name evidence="1" type="ORF">VCR4J5_1510066</name>
</gene>
<dbReference type="InterPro" id="IPR014988">
    <property type="entry name" value="Uncharacterised_YqcI/YcgG"/>
</dbReference>
<protein>
    <recommendedName>
        <fullName evidence="3">YqcI/YcgG family protein</fullName>
    </recommendedName>
</protein>
<evidence type="ECO:0000313" key="1">
    <source>
        <dbReference type="EMBL" id="CDT11398.1"/>
    </source>
</evidence>